<dbReference type="Proteomes" id="UP000324222">
    <property type="component" value="Unassembled WGS sequence"/>
</dbReference>
<dbReference type="EMBL" id="VSRR010001745">
    <property type="protein sequence ID" value="MPC27416.1"/>
    <property type="molecule type" value="Genomic_DNA"/>
</dbReference>
<protein>
    <submittedName>
        <fullName evidence="1">Uncharacterized protein</fullName>
    </submittedName>
</protein>
<proteinExistence type="predicted"/>
<dbReference type="AlphaFoldDB" id="A0A5B7E2Q0"/>
<sequence>MHPAMPISPQYAQVRPFQQPPVRKPYSEPRLSSFALRVYFELHLLLQVVNSPVQVMCVVEIKGHVVDRSRRVLLRGRPCENDPQQD</sequence>
<accession>A0A5B7E2Q0</accession>
<evidence type="ECO:0000313" key="2">
    <source>
        <dbReference type="Proteomes" id="UP000324222"/>
    </source>
</evidence>
<gene>
    <name evidence="1" type="ORF">E2C01_020586</name>
</gene>
<keyword evidence="2" id="KW-1185">Reference proteome</keyword>
<organism evidence="1 2">
    <name type="scientific">Portunus trituberculatus</name>
    <name type="common">Swimming crab</name>
    <name type="synonym">Neptunus trituberculatus</name>
    <dbReference type="NCBI Taxonomy" id="210409"/>
    <lineage>
        <taxon>Eukaryota</taxon>
        <taxon>Metazoa</taxon>
        <taxon>Ecdysozoa</taxon>
        <taxon>Arthropoda</taxon>
        <taxon>Crustacea</taxon>
        <taxon>Multicrustacea</taxon>
        <taxon>Malacostraca</taxon>
        <taxon>Eumalacostraca</taxon>
        <taxon>Eucarida</taxon>
        <taxon>Decapoda</taxon>
        <taxon>Pleocyemata</taxon>
        <taxon>Brachyura</taxon>
        <taxon>Eubrachyura</taxon>
        <taxon>Portunoidea</taxon>
        <taxon>Portunidae</taxon>
        <taxon>Portuninae</taxon>
        <taxon>Portunus</taxon>
    </lineage>
</organism>
<reference evidence="1 2" key="1">
    <citation type="submission" date="2019-05" db="EMBL/GenBank/DDBJ databases">
        <title>Another draft genome of Portunus trituberculatus and its Hox gene families provides insights of decapod evolution.</title>
        <authorList>
            <person name="Jeong J.-H."/>
            <person name="Song I."/>
            <person name="Kim S."/>
            <person name="Choi T."/>
            <person name="Kim D."/>
            <person name="Ryu S."/>
            <person name="Kim W."/>
        </authorList>
    </citation>
    <scope>NUCLEOTIDE SEQUENCE [LARGE SCALE GENOMIC DNA]</scope>
    <source>
        <tissue evidence="1">Muscle</tissue>
    </source>
</reference>
<evidence type="ECO:0000313" key="1">
    <source>
        <dbReference type="EMBL" id="MPC27416.1"/>
    </source>
</evidence>
<comment type="caution">
    <text evidence="1">The sequence shown here is derived from an EMBL/GenBank/DDBJ whole genome shotgun (WGS) entry which is preliminary data.</text>
</comment>
<name>A0A5B7E2Q0_PORTR</name>